<dbReference type="EMBL" id="JADWDJ010000022">
    <property type="protein sequence ID" value="KAG5262467.1"/>
    <property type="molecule type" value="Genomic_DNA"/>
</dbReference>
<proteinExistence type="predicted"/>
<keyword evidence="2" id="KW-1185">Reference proteome</keyword>
<comment type="caution">
    <text evidence="1">The sequence shown here is derived from an EMBL/GenBank/DDBJ whole genome shotgun (WGS) entry which is preliminary data.</text>
</comment>
<protein>
    <submittedName>
        <fullName evidence="1">Uncharacterized protein</fullName>
    </submittedName>
</protein>
<organism evidence="1 2">
    <name type="scientific">Alosa alosa</name>
    <name type="common">allis shad</name>
    <dbReference type="NCBI Taxonomy" id="278164"/>
    <lineage>
        <taxon>Eukaryota</taxon>
        <taxon>Metazoa</taxon>
        <taxon>Chordata</taxon>
        <taxon>Craniata</taxon>
        <taxon>Vertebrata</taxon>
        <taxon>Euteleostomi</taxon>
        <taxon>Actinopterygii</taxon>
        <taxon>Neopterygii</taxon>
        <taxon>Teleostei</taxon>
        <taxon>Clupei</taxon>
        <taxon>Clupeiformes</taxon>
        <taxon>Clupeoidei</taxon>
        <taxon>Clupeidae</taxon>
        <taxon>Alosa</taxon>
    </lineage>
</organism>
<evidence type="ECO:0000313" key="1">
    <source>
        <dbReference type="EMBL" id="KAG5262467.1"/>
    </source>
</evidence>
<dbReference type="AlphaFoldDB" id="A0AAV6FMM7"/>
<evidence type="ECO:0000313" key="2">
    <source>
        <dbReference type="Proteomes" id="UP000823561"/>
    </source>
</evidence>
<reference evidence="1" key="1">
    <citation type="submission" date="2020-10" db="EMBL/GenBank/DDBJ databases">
        <title>Chromosome-scale genome assembly of the Allis shad, Alosa alosa.</title>
        <authorList>
            <person name="Margot Z."/>
            <person name="Christophe K."/>
            <person name="Cabau C."/>
            <person name="Louis A."/>
            <person name="Berthelot C."/>
            <person name="Parey E."/>
            <person name="Roest Crollius H."/>
            <person name="Montfort J."/>
            <person name="Robinson-Rechavi M."/>
            <person name="Bucao C."/>
            <person name="Bouchez O."/>
            <person name="Gislard M."/>
            <person name="Lluch J."/>
            <person name="Milhes M."/>
            <person name="Lampietro C."/>
            <person name="Lopez Roques C."/>
            <person name="Donnadieu C."/>
            <person name="Braasch I."/>
            <person name="Desvignes T."/>
            <person name="Postlethwait J."/>
            <person name="Bobe J."/>
            <person name="Guiguen Y."/>
        </authorList>
    </citation>
    <scope>NUCLEOTIDE SEQUENCE</scope>
    <source>
        <strain evidence="1">M-15738</strain>
        <tissue evidence="1">Blood</tissue>
    </source>
</reference>
<dbReference type="Proteomes" id="UP000823561">
    <property type="component" value="Chromosome 22"/>
</dbReference>
<accession>A0AAV6FMM7</accession>
<sequence>MEIPKNTTKKKVKKYKLEELRSELETLGVIVDEDSHKNKRKTKRELRKLLVRKLQQVDLDSARKDIHGKTIKTAEDSKEGFTLNIDIPEDVVRVIHDLDAFLNKEMEEMETKENREIDVKFMMNNLLDAVEKINGKDGKELETEERQREHDVKAILDSLRGEVDSTLGLNREEEKVKVSSPCSGDQREEKTGEEVRFWIAREDKRNPYWFIPRRRFRGVDRNSTIQETDL</sequence>
<name>A0AAV6FMM7_9TELE</name>
<gene>
    <name evidence="1" type="ORF">AALO_G00275440</name>
</gene>